<dbReference type="Proteomes" id="UP000637074">
    <property type="component" value="Unassembled WGS sequence"/>
</dbReference>
<gene>
    <name evidence="1" type="ORF">AM1BK_01570</name>
</gene>
<proteinExistence type="predicted"/>
<keyword evidence="2" id="KW-1185">Reference proteome</keyword>
<dbReference type="RefSeq" id="WP_191268739.1">
    <property type="nucleotide sequence ID" value="NZ_BNDS01000001.1"/>
</dbReference>
<accession>A0ABQ3MVB2</accession>
<dbReference type="EMBL" id="BNDS01000001">
    <property type="protein sequence ID" value="GHH96614.1"/>
    <property type="molecule type" value="Genomic_DNA"/>
</dbReference>
<evidence type="ECO:0000313" key="2">
    <source>
        <dbReference type="Proteomes" id="UP000637074"/>
    </source>
</evidence>
<organism evidence="1 2">
    <name type="scientific">Neobacillus kokaensis</name>
    <dbReference type="NCBI Taxonomy" id="2759023"/>
    <lineage>
        <taxon>Bacteria</taxon>
        <taxon>Bacillati</taxon>
        <taxon>Bacillota</taxon>
        <taxon>Bacilli</taxon>
        <taxon>Bacillales</taxon>
        <taxon>Bacillaceae</taxon>
        <taxon>Neobacillus</taxon>
    </lineage>
</organism>
<evidence type="ECO:0008006" key="3">
    <source>
        <dbReference type="Google" id="ProtNLM"/>
    </source>
</evidence>
<protein>
    <recommendedName>
        <fullName evidence="3">SIR2-like domain-containing protein</fullName>
    </recommendedName>
</protein>
<name>A0ABQ3MVB2_9BACI</name>
<comment type="caution">
    <text evidence="1">The sequence shown here is derived from an EMBL/GenBank/DDBJ whole genome shotgun (WGS) entry which is preliminary data.</text>
</comment>
<evidence type="ECO:0000313" key="1">
    <source>
        <dbReference type="EMBL" id="GHH96614.1"/>
    </source>
</evidence>
<reference evidence="1 2" key="1">
    <citation type="journal article" date="2022" name="Int. J. Syst. Evol. Microbiol.">
        <title>Neobacillus kokaensis sp. nov., isolated from soil.</title>
        <authorList>
            <person name="Yuki K."/>
            <person name="Matsubara H."/>
            <person name="Yamaguchi S."/>
        </authorList>
    </citation>
    <scope>NUCLEOTIDE SEQUENCE [LARGE SCALE GENOMIC DNA]</scope>
    <source>
        <strain evidence="1 2">LOB 377</strain>
    </source>
</reference>
<sequence>MSNEINILEFNEYIDKNKSAFLCGNGFSMNFDSDFGRIYDNLLISHKNVIYNSSYEIKANKNFTRKCIDNFQNVKRFLRNISEDSLFEIFNDALIFAESIRENSKLIEELLEEKLITKLVFGLSQIDILNRICDVGKNKGISYVNIEHWTTLIYFYFAIKKLNPNYYQFPSNNSFITVLKVGNKSPIRLLPQEQQLNEDVIFNGFTTYYRFLFSIAIFSNGKALDMSMLSNINNLDMKNIKNFLNKFDSLLSLNYDKIMENIVGDRVEHFHGEFVKDKTEYVFSQSLGFKYTNGYVSFSDILIGDFFIFKAFLPVVNTITKNPYNKKVPRFSDKMDALINDNSINNIVIFGMNIENDQHVLRNIMLAFYFSQQPNPQIIYCYFTPEEKKDFQEQFEAVITFSPEVNEYVKNINVSYIKTQEILREYFYIE</sequence>